<accession>A0A3A8NA89</accession>
<gene>
    <name evidence="1" type="ORF">D7X12_24635</name>
</gene>
<dbReference type="Pfam" id="PF09536">
    <property type="entry name" value="DUF2378"/>
    <property type="match status" value="1"/>
</dbReference>
<dbReference type="NCBIfam" id="TIGR02265">
    <property type="entry name" value="Mxa_TIGR02265"/>
    <property type="match status" value="1"/>
</dbReference>
<keyword evidence="2" id="KW-1185">Reference proteome</keyword>
<dbReference type="Proteomes" id="UP000273405">
    <property type="component" value="Unassembled WGS sequence"/>
</dbReference>
<dbReference type="EMBL" id="RAWG01000175">
    <property type="protein sequence ID" value="RKH39081.1"/>
    <property type="molecule type" value="Genomic_DNA"/>
</dbReference>
<evidence type="ECO:0000313" key="1">
    <source>
        <dbReference type="EMBL" id="RKH39081.1"/>
    </source>
</evidence>
<dbReference type="OrthoDB" id="5522906at2"/>
<evidence type="ECO:0000313" key="2">
    <source>
        <dbReference type="Proteomes" id="UP000273405"/>
    </source>
</evidence>
<dbReference type="InterPro" id="IPR011751">
    <property type="entry name" value="Mxa_paralog_2265"/>
</dbReference>
<dbReference type="AlphaFoldDB" id="A0A3A8NA89"/>
<sequence>MSTNQNEFVFGHTVEGLLVALKGRLEAPLKAKLKAAGLDVDKKLEPAYPNAIWQRALQIGAEELFPGVPMAEAQWLLGERFVSGYFETNMGRALQGMLKLLGPVRALERMSRNLASGSNFLHVEVEKLADSDFRLKVNEGGTYPEFIGAICHFGTQATGVKGLTTVVESRQGRAATYRVRW</sequence>
<protein>
    <submittedName>
        <fullName evidence="1">DUF2378 family protein</fullName>
    </submittedName>
</protein>
<organism evidence="1 2">
    <name type="scientific">Corallococcus sicarius</name>
    <dbReference type="NCBI Taxonomy" id="2316726"/>
    <lineage>
        <taxon>Bacteria</taxon>
        <taxon>Pseudomonadati</taxon>
        <taxon>Myxococcota</taxon>
        <taxon>Myxococcia</taxon>
        <taxon>Myxococcales</taxon>
        <taxon>Cystobacterineae</taxon>
        <taxon>Myxococcaceae</taxon>
        <taxon>Corallococcus</taxon>
    </lineage>
</organism>
<proteinExistence type="predicted"/>
<reference evidence="2" key="1">
    <citation type="submission" date="2018-09" db="EMBL/GenBank/DDBJ databases">
        <authorList>
            <person name="Livingstone P.G."/>
            <person name="Whitworth D.E."/>
        </authorList>
    </citation>
    <scope>NUCLEOTIDE SEQUENCE [LARGE SCALE GENOMIC DNA]</scope>
    <source>
        <strain evidence="2">CA040B</strain>
    </source>
</reference>
<name>A0A3A8NA89_9BACT</name>
<dbReference type="RefSeq" id="WP_120627727.1">
    <property type="nucleotide sequence ID" value="NZ_RAWG01000175.1"/>
</dbReference>
<comment type="caution">
    <text evidence="1">The sequence shown here is derived from an EMBL/GenBank/DDBJ whole genome shotgun (WGS) entry which is preliminary data.</text>
</comment>